<feature type="transmembrane region" description="Helical" evidence="8">
    <location>
        <begin position="312"/>
        <end position="332"/>
    </location>
</feature>
<dbReference type="InterPro" id="IPR001750">
    <property type="entry name" value="ND/Mrp_TM"/>
</dbReference>
<dbReference type="NCBIfam" id="NF005086">
    <property type="entry name" value="PRK06521.1"/>
    <property type="match status" value="1"/>
</dbReference>
<feature type="transmembrane region" description="Helical" evidence="8">
    <location>
        <begin position="78"/>
        <end position="102"/>
    </location>
</feature>
<evidence type="ECO:0000256" key="1">
    <source>
        <dbReference type="ARBA" id="ARBA00004651"/>
    </source>
</evidence>
<dbReference type="HOGENOM" id="CLU_007100_8_1_9"/>
<sequence>MIGGMQEQLGLMVILLYLSGAILPLLLKTSRKLSLWLGCFLGGAAGLLGLGLGLASLLAPEPWTVNLGTVLPGVVFQIVMDGLSGFFVATISLVVALVSFYSWNYMSIYKTENIAWWSFCYNVFVLSMLLVVTVTNAIMFLIFWELMTLASYFLVTFEYRHQQVRKAGFSYIVMTHLGTVFIMTAFFLMFKGTGGWDFAVLSANSHGLPDAVKSLIFVCALIGFGTKAGIVPLHIWLPLAHPAAPSNVSAVMSGVMLKTAIYGMIRLIIDILGPGPAWWGGVVLAVGVVSAVMGVLYALMEHDMKRLLAFHSVENIGIILMGLGTALIFYAWSMPVAAAVALAAGLFHVLNHAIFKSLLFLGTGSVYYTTHSKDIEELGGLIKKMPQTALLFLVGAISISAIPPFNGFASEYQIYQSLLGMSYQKVSAFWSIAGVLSGVALALTGALAAACFVKAFGISFLALPRTKKAAAAEEVPFLMRISMAPLAVLCLLFGVAPGLVLNNITPLIEQLVPGTPLPEIATYNMNLTLLLVLVGVFLFVASKLTGAKKVRRTETWGCGIELTAEMEYTAASFSQPVRRTYRAILQPKRKVKNNYRLLPYFDFHIHFDEHVRPVIEDFLYNPLRKTIIKTSKIWQHIQSGSINLYLGYIFITLVVLLVWAR</sequence>
<evidence type="ECO:0000256" key="4">
    <source>
        <dbReference type="ARBA" id="ARBA00022989"/>
    </source>
</evidence>
<accession>C8W236</accession>
<dbReference type="eggNOG" id="COG0651">
    <property type="taxonomic scope" value="Bacteria"/>
</dbReference>
<reference evidence="10 11" key="1">
    <citation type="journal article" date="2009" name="Stand. Genomic Sci.">
        <title>Complete genome sequence of Desulfotomaculum acetoxidans type strain (5575).</title>
        <authorList>
            <person name="Spring S."/>
            <person name="Lapidus A."/>
            <person name="Schroder M."/>
            <person name="Gleim D."/>
            <person name="Sims D."/>
            <person name="Meincke L."/>
            <person name="Glavina Del Rio T."/>
            <person name="Tice H."/>
            <person name="Copeland A."/>
            <person name="Cheng J.F."/>
            <person name="Lucas S."/>
            <person name="Chen F."/>
            <person name="Nolan M."/>
            <person name="Bruce D."/>
            <person name="Goodwin L."/>
            <person name="Pitluck S."/>
            <person name="Ivanova N."/>
            <person name="Mavromatis K."/>
            <person name="Mikhailova N."/>
            <person name="Pati A."/>
            <person name="Chen A."/>
            <person name="Palaniappan K."/>
            <person name="Land M."/>
            <person name="Hauser L."/>
            <person name="Chang Y.J."/>
            <person name="Jeffries C.D."/>
            <person name="Chain P."/>
            <person name="Saunders E."/>
            <person name="Brettin T."/>
            <person name="Detter J.C."/>
            <person name="Goker M."/>
            <person name="Bristow J."/>
            <person name="Eisen J.A."/>
            <person name="Markowitz V."/>
            <person name="Hugenholtz P."/>
            <person name="Kyrpides N.C."/>
            <person name="Klenk H.P."/>
            <person name="Han C."/>
        </authorList>
    </citation>
    <scope>NUCLEOTIDE SEQUENCE [LARGE SCALE GENOMIC DNA]</scope>
    <source>
        <strain evidence="11">ATCC 49208 / DSM 771 / VKM B-1644</strain>
    </source>
</reference>
<evidence type="ECO:0000256" key="2">
    <source>
        <dbReference type="ARBA" id="ARBA00022475"/>
    </source>
</evidence>
<dbReference type="InterPro" id="IPR003918">
    <property type="entry name" value="NADH_UbQ_OxRdtase"/>
</dbReference>
<dbReference type="Pfam" id="PF00361">
    <property type="entry name" value="Proton_antipo_M"/>
    <property type="match status" value="1"/>
</dbReference>
<evidence type="ECO:0000256" key="7">
    <source>
        <dbReference type="RuleBase" id="RU000320"/>
    </source>
</evidence>
<feature type="transmembrane region" description="Helical" evidence="8">
    <location>
        <begin position="6"/>
        <end position="27"/>
    </location>
</feature>
<dbReference type="RefSeq" id="WP_015756418.1">
    <property type="nucleotide sequence ID" value="NC_013216.1"/>
</dbReference>
<organism evidence="10 11">
    <name type="scientific">Desulfofarcimen acetoxidans (strain ATCC 49208 / DSM 771 / KCTC 5769 / VKM B-1644 / 5575)</name>
    <name type="common">Desulfotomaculum acetoxidans</name>
    <dbReference type="NCBI Taxonomy" id="485916"/>
    <lineage>
        <taxon>Bacteria</taxon>
        <taxon>Bacillati</taxon>
        <taxon>Bacillota</taxon>
        <taxon>Clostridia</taxon>
        <taxon>Eubacteriales</taxon>
        <taxon>Peptococcaceae</taxon>
        <taxon>Desulfofarcimen</taxon>
    </lineage>
</organism>
<dbReference type="PRINTS" id="PR01437">
    <property type="entry name" value="NUOXDRDTASE4"/>
</dbReference>
<dbReference type="Proteomes" id="UP000002217">
    <property type="component" value="Chromosome"/>
</dbReference>
<evidence type="ECO:0000259" key="9">
    <source>
        <dbReference type="Pfam" id="PF00361"/>
    </source>
</evidence>
<feature type="transmembrane region" description="Helical" evidence="8">
    <location>
        <begin position="169"/>
        <end position="190"/>
    </location>
</feature>
<dbReference type="PANTHER" id="PTHR42682">
    <property type="entry name" value="HYDROGENASE-4 COMPONENT F"/>
    <property type="match status" value="1"/>
</dbReference>
<evidence type="ECO:0000256" key="5">
    <source>
        <dbReference type="ARBA" id="ARBA00023002"/>
    </source>
</evidence>
<dbReference type="GO" id="GO:0008137">
    <property type="term" value="F:NADH dehydrogenase (ubiquinone) activity"/>
    <property type="evidence" value="ECO:0007669"/>
    <property type="project" value="InterPro"/>
</dbReference>
<evidence type="ECO:0000313" key="11">
    <source>
        <dbReference type="Proteomes" id="UP000002217"/>
    </source>
</evidence>
<dbReference type="STRING" id="485916.Dtox_0791"/>
<dbReference type="GO" id="GO:0005886">
    <property type="term" value="C:plasma membrane"/>
    <property type="evidence" value="ECO:0007669"/>
    <property type="project" value="UniProtKB-SubCell"/>
</dbReference>
<feature type="transmembrane region" description="Helical" evidence="8">
    <location>
        <begin position="389"/>
        <end position="409"/>
    </location>
</feature>
<feature type="transmembrane region" description="Helical" evidence="8">
    <location>
        <begin position="338"/>
        <end position="368"/>
    </location>
</feature>
<feature type="transmembrane region" description="Helical" evidence="8">
    <location>
        <begin position="138"/>
        <end position="157"/>
    </location>
</feature>
<keyword evidence="2" id="KW-1003">Cell membrane</keyword>
<dbReference type="EMBL" id="CP001720">
    <property type="protein sequence ID" value="ACV61700.1"/>
    <property type="molecule type" value="Genomic_DNA"/>
</dbReference>
<feature type="transmembrane region" description="Helical" evidence="8">
    <location>
        <begin position="429"/>
        <end position="456"/>
    </location>
</feature>
<dbReference type="AlphaFoldDB" id="C8W236"/>
<dbReference type="InterPro" id="IPR052175">
    <property type="entry name" value="ComplexI-like_HydComp"/>
</dbReference>
<evidence type="ECO:0000256" key="3">
    <source>
        <dbReference type="ARBA" id="ARBA00022692"/>
    </source>
</evidence>
<gene>
    <name evidence="10" type="ordered locus">Dtox_0791</name>
</gene>
<name>C8W236_DESAS</name>
<feature type="transmembrane region" description="Helical" evidence="8">
    <location>
        <begin position="477"/>
        <end position="500"/>
    </location>
</feature>
<evidence type="ECO:0000256" key="8">
    <source>
        <dbReference type="SAM" id="Phobius"/>
    </source>
</evidence>
<feature type="transmembrane region" description="Helical" evidence="8">
    <location>
        <begin position="277"/>
        <end position="300"/>
    </location>
</feature>
<keyword evidence="5" id="KW-0560">Oxidoreductase</keyword>
<dbReference type="PANTHER" id="PTHR42682:SF3">
    <property type="entry name" value="FORMATE HYDROGENLYASE SUBUNIT 3-RELATED"/>
    <property type="match status" value="1"/>
</dbReference>
<keyword evidence="4 8" id="KW-1133">Transmembrane helix</keyword>
<protein>
    <submittedName>
        <fullName evidence="10">Hydrogenase, membrane subunit</fullName>
    </submittedName>
</protein>
<feature type="transmembrane region" description="Helical" evidence="8">
    <location>
        <begin position="34"/>
        <end position="58"/>
    </location>
</feature>
<keyword evidence="3 7" id="KW-0812">Transmembrane</keyword>
<feature type="transmembrane region" description="Helical" evidence="8">
    <location>
        <begin position="215"/>
        <end position="236"/>
    </location>
</feature>
<feature type="transmembrane region" description="Helical" evidence="8">
    <location>
        <begin position="114"/>
        <end position="132"/>
    </location>
</feature>
<feature type="transmembrane region" description="Helical" evidence="8">
    <location>
        <begin position="520"/>
        <end position="541"/>
    </location>
</feature>
<proteinExistence type="predicted"/>
<keyword evidence="11" id="KW-1185">Reference proteome</keyword>
<feature type="domain" description="NADH:quinone oxidoreductase/Mrp antiporter transmembrane" evidence="9">
    <location>
        <begin position="136"/>
        <end position="436"/>
    </location>
</feature>
<keyword evidence="6 8" id="KW-0472">Membrane</keyword>
<dbReference type="GO" id="GO:0016491">
    <property type="term" value="F:oxidoreductase activity"/>
    <property type="evidence" value="ECO:0007669"/>
    <property type="project" value="UniProtKB-KW"/>
</dbReference>
<feature type="transmembrane region" description="Helical" evidence="8">
    <location>
        <begin position="248"/>
        <end position="265"/>
    </location>
</feature>
<comment type="subcellular location">
    <subcellularLocation>
        <location evidence="1">Cell membrane</location>
        <topology evidence="1">Multi-pass membrane protein</topology>
    </subcellularLocation>
    <subcellularLocation>
        <location evidence="7">Membrane</location>
        <topology evidence="7">Multi-pass membrane protein</topology>
    </subcellularLocation>
</comment>
<evidence type="ECO:0000313" key="10">
    <source>
        <dbReference type="EMBL" id="ACV61700.1"/>
    </source>
</evidence>
<dbReference type="KEGG" id="dae:Dtox_0791"/>
<dbReference type="GO" id="GO:0042773">
    <property type="term" value="P:ATP synthesis coupled electron transport"/>
    <property type="evidence" value="ECO:0007669"/>
    <property type="project" value="InterPro"/>
</dbReference>
<evidence type="ECO:0000256" key="6">
    <source>
        <dbReference type="ARBA" id="ARBA00023136"/>
    </source>
</evidence>
<feature type="transmembrane region" description="Helical" evidence="8">
    <location>
        <begin position="642"/>
        <end position="660"/>
    </location>
</feature>